<accession>A0A4P7GLN5</accession>
<gene>
    <name evidence="2" type="ORF">EXE57_11805</name>
</gene>
<dbReference type="EMBL" id="CP038267">
    <property type="protein sequence ID" value="QBR92883.1"/>
    <property type="molecule type" value="Genomic_DNA"/>
</dbReference>
<feature type="region of interest" description="Disordered" evidence="1">
    <location>
        <begin position="84"/>
        <end position="107"/>
    </location>
</feature>
<evidence type="ECO:0000313" key="2">
    <source>
        <dbReference type="EMBL" id="QBR92883.1"/>
    </source>
</evidence>
<dbReference type="RefSeq" id="WP_135077742.1">
    <property type="nucleotide sequence ID" value="NZ_CP038267.1"/>
</dbReference>
<feature type="region of interest" description="Disordered" evidence="1">
    <location>
        <begin position="1"/>
        <end position="23"/>
    </location>
</feature>
<dbReference type="Proteomes" id="UP000294894">
    <property type="component" value="Chromosome"/>
</dbReference>
<proteinExistence type="predicted"/>
<evidence type="ECO:0000256" key="1">
    <source>
        <dbReference type="SAM" id="MobiDB-lite"/>
    </source>
</evidence>
<reference evidence="2 3" key="1">
    <citation type="submission" date="2019-03" db="EMBL/GenBank/DDBJ databases">
        <title>Three New Species of Nocardioides, Nocardioides euryhalodurans sp. nov., Nocardioides seonyuensis sp. nov. and Nocardioides eburneoflavus sp. nov., Iolated from Soil.</title>
        <authorList>
            <person name="Roh S.G."/>
            <person name="Lee C."/>
            <person name="Kim M.-K."/>
            <person name="Kim S.B."/>
        </authorList>
    </citation>
    <scope>NUCLEOTIDE SEQUENCE [LARGE SCALE GENOMIC DNA]</scope>
    <source>
        <strain evidence="2 3">MMS17-SY117</strain>
    </source>
</reference>
<evidence type="ECO:0000313" key="3">
    <source>
        <dbReference type="Proteomes" id="UP000294894"/>
    </source>
</evidence>
<dbReference type="KEGG" id="noy:EXE57_11805"/>
<name>A0A4P7GLN5_9ACTN</name>
<protein>
    <submittedName>
        <fullName evidence="2">Uncharacterized protein</fullName>
    </submittedName>
</protein>
<keyword evidence="3" id="KW-1185">Reference proteome</keyword>
<dbReference type="AlphaFoldDB" id="A0A4P7GLN5"/>
<organism evidence="2 3">
    <name type="scientific">Nocardioides euryhalodurans</name>
    <dbReference type="NCBI Taxonomy" id="2518370"/>
    <lineage>
        <taxon>Bacteria</taxon>
        <taxon>Bacillati</taxon>
        <taxon>Actinomycetota</taxon>
        <taxon>Actinomycetes</taxon>
        <taxon>Propionibacteriales</taxon>
        <taxon>Nocardioidaceae</taxon>
        <taxon>Nocardioides</taxon>
    </lineage>
</organism>
<feature type="compositionally biased region" description="Basic and acidic residues" evidence="1">
    <location>
        <begin position="97"/>
        <end position="107"/>
    </location>
</feature>
<sequence length="210" mass="22331">MSRPAPEGSPRVRARRLPDQGLVRRRAVYEVEHPTPGSAGQAQRSVTSHPTRLIAELFGGHRQDAAPVVLAADLGWDGGTGLWRGASAEDSEPASTADRRHDGDIDRGDVERRARRLVESRGTSSVGALGLLADALSAAGEGELARDAGVLLQRLMVARSEDEKRVADEELSAYLQRVGDAASGMVDASHMERTTVGLLVARLGQLGART</sequence>